<evidence type="ECO:0000313" key="2">
    <source>
        <dbReference type="EMBL" id="AJC72335.1"/>
    </source>
</evidence>
<organism evidence="2 3">
    <name type="scientific">Thermococcus guaymasensis DSM 11113</name>
    <dbReference type="NCBI Taxonomy" id="1432656"/>
    <lineage>
        <taxon>Archaea</taxon>
        <taxon>Methanobacteriati</taxon>
        <taxon>Methanobacteriota</taxon>
        <taxon>Thermococci</taxon>
        <taxon>Thermococcales</taxon>
        <taxon>Thermococcaceae</taxon>
        <taxon>Thermococcus</taxon>
    </lineage>
</organism>
<accession>A0A0X1KM72</accession>
<dbReference type="GeneID" id="27135863"/>
<feature type="domain" description="Calcineurin-like phosphoesterase" evidence="1">
    <location>
        <begin position="21"/>
        <end position="130"/>
    </location>
</feature>
<dbReference type="AlphaFoldDB" id="A0A0X1KM72"/>
<dbReference type="InterPro" id="IPR029052">
    <property type="entry name" value="Metallo-depent_PP-like"/>
</dbReference>
<keyword evidence="2" id="KW-0540">Nuclease</keyword>
<dbReference type="EMBL" id="CP007140">
    <property type="protein sequence ID" value="AJC72335.1"/>
    <property type="molecule type" value="Genomic_DNA"/>
</dbReference>
<dbReference type="KEGG" id="tgy:X802_09400"/>
<dbReference type="PANTHER" id="PTHR39323">
    <property type="entry name" value="BLR1149 PROTEIN"/>
    <property type="match status" value="1"/>
</dbReference>
<dbReference type="PIRSF" id="PIRSF000887">
    <property type="entry name" value="Pesterase_MJ0037"/>
    <property type="match status" value="1"/>
</dbReference>
<dbReference type="GO" id="GO:0004527">
    <property type="term" value="F:exonuclease activity"/>
    <property type="evidence" value="ECO:0007669"/>
    <property type="project" value="UniProtKB-KW"/>
</dbReference>
<gene>
    <name evidence="2" type="ORF">X802_09400</name>
</gene>
<proteinExistence type="predicted"/>
<keyword evidence="3" id="KW-1185">Reference proteome</keyword>
<dbReference type="Proteomes" id="UP000062043">
    <property type="component" value="Chromosome"/>
</dbReference>
<dbReference type="PANTHER" id="PTHR39323:SF1">
    <property type="entry name" value="BLR1149 PROTEIN"/>
    <property type="match status" value="1"/>
</dbReference>
<sequence length="219" mass="24822">MGVSPFSFDELSLEFQTSSGRTLVFADPHIGFELSRGLRIRTRFERALAEFVIAKDPDLLIILGDVKEPLGMNFGLKKMLTEFFSVIKEVPTVITRGNHDGRIEEAIKPFKNVEVVPYFLLDGALFLHGHTRLPEVKFNEAYLGHIHPAYVFKRSGTRRKVKVFARSGGYLVLPTINPYIEGFPLEEGIRMVPFLRGAEYVDVFLPNGMYVGRVCIKSR</sequence>
<reference evidence="2 3" key="1">
    <citation type="submission" date="2014-01" db="EMBL/GenBank/DDBJ databases">
        <title>Genome sequencing of Thermococcus guaymasensis.</title>
        <authorList>
            <person name="Zhang X."/>
            <person name="Alvare G."/>
            <person name="Fristensky B."/>
            <person name="Chen L."/>
            <person name="Suen T."/>
            <person name="Chen Q."/>
            <person name="Ma K."/>
        </authorList>
    </citation>
    <scope>NUCLEOTIDE SEQUENCE [LARGE SCALE GENOMIC DNA]</scope>
    <source>
        <strain evidence="2 3">DSM 11113</strain>
    </source>
</reference>
<dbReference type="OrthoDB" id="10013at2157"/>
<dbReference type="SUPFAM" id="SSF56300">
    <property type="entry name" value="Metallo-dependent phosphatases"/>
    <property type="match status" value="1"/>
</dbReference>
<dbReference type="InterPro" id="IPR004843">
    <property type="entry name" value="Calcineurin-like_PHP"/>
</dbReference>
<evidence type="ECO:0000259" key="1">
    <source>
        <dbReference type="Pfam" id="PF00149"/>
    </source>
</evidence>
<dbReference type="STRING" id="1432656.X802_09400"/>
<name>A0A0X1KM72_9EURY</name>
<evidence type="ECO:0000313" key="3">
    <source>
        <dbReference type="Proteomes" id="UP000062043"/>
    </source>
</evidence>
<dbReference type="PATRIC" id="fig|1432656.3.peg.1834"/>
<protein>
    <submittedName>
        <fullName evidence="2">Exonuclease SbcD</fullName>
    </submittedName>
</protein>
<dbReference type="Pfam" id="PF00149">
    <property type="entry name" value="Metallophos"/>
    <property type="match status" value="1"/>
</dbReference>
<keyword evidence="2" id="KW-0269">Exonuclease</keyword>
<dbReference type="InterPro" id="IPR024173">
    <property type="entry name" value="Pesterase_MJ0037-like"/>
</dbReference>
<dbReference type="Gene3D" id="3.60.21.10">
    <property type="match status" value="1"/>
</dbReference>
<keyword evidence="2" id="KW-0378">Hydrolase</keyword>
<dbReference type="RefSeq" id="WP_062373212.1">
    <property type="nucleotide sequence ID" value="NZ_CP007140.1"/>
</dbReference>